<dbReference type="PANTHER" id="PTHR46411:SF1">
    <property type="entry name" value="FAMILY ATPASE, PUTATIVE (AFU_ORTHOLOGUE AFUA_7G05752)-RELATED"/>
    <property type="match status" value="1"/>
</dbReference>
<evidence type="ECO:0000313" key="3">
    <source>
        <dbReference type="EMBL" id="CAG8981848.1"/>
    </source>
</evidence>
<dbReference type="Pfam" id="PF00004">
    <property type="entry name" value="AAA"/>
    <property type="match status" value="1"/>
</dbReference>
<proteinExistence type="predicted"/>
<name>A0A9N9LVW1_9HELO</name>
<dbReference type="Proteomes" id="UP000701801">
    <property type="component" value="Unassembled WGS sequence"/>
</dbReference>
<accession>A0A9N9LVW1</accession>
<evidence type="ECO:0000259" key="2">
    <source>
        <dbReference type="SMART" id="SM00382"/>
    </source>
</evidence>
<comment type="caution">
    <text evidence="3">The sequence shown here is derived from an EMBL/GenBank/DDBJ whole genome shotgun (WGS) entry which is preliminary data.</text>
</comment>
<feature type="domain" description="AAA+ ATPase" evidence="2">
    <location>
        <begin position="526"/>
        <end position="651"/>
    </location>
</feature>
<dbReference type="Gene3D" id="3.40.50.300">
    <property type="entry name" value="P-loop containing nucleotide triphosphate hydrolases"/>
    <property type="match status" value="1"/>
</dbReference>
<dbReference type="CDD" id="cd19481">
    <property type="entry name" value="RecA-like_protease"/>
    <property type="match status" value="1"/>
</dbReference>
<keyword evidence="4" id="KW-1185">Reference proteome</keyword>
<dbReference type="SMART" id="SM00382">
    <property type="entry name" value="AAA"/>
    <property type="match status" value="1"/>
</dbReference>
<dbReference type="InterPro" id="IPR027417">
    <property type="entry name" value="P-loop_NTPase"/>
</dbReference>
<dbReference type="AlphaFoldDB" id="A0A9N9LVW1"/>
<dbReference type="InterPro" id="IPR003959">
    <property type="entry name" value="ATPase_AAA_core"/>
</dbReference>
<reference evidence="3" key="1">
    <citation type="submission" date="2021-07" db="EMBL/GenBank/DDBJ databases">
        <authorList>
            <person name="Durling M."/>
        </authorList>
    </citation>
    <scope>NUCLEOTIDE SEQUENCE</scope>
</reference>
<dbReference type="PANTHER" id="PTHR46411">
    <property type="entry name" value="FAMILY ATPASE, PUTATIVE-RELATED"/>
    <property type="match status" value="1"/>
</dbReference>
<evidence type="ECO:0000256" key="1">
    <source>
        <dbReference type="SAM" id="MobiDB-lite"/>
    </source>
</evidence>
<dbReference type="InterPro" id="IPR054289">
    <property type="entry name" value="DUF7025"/>
</dbReference>
<dbReference type="OrthoDB" id="10042665at2759"/>
<organism evidence="3 4">
    <name type="scientific">Hymenoscyphus albidus</name>
    <dbReference type="NCBI Taxonomy" id="595503"/>
    <lineage>
        <taxon>Eukaryota</taxon>
        <taxon>Fungi</taxon>
        <taxon>Dikarya</taxon>
        <taxon>Ascomycota</taxon>
        <taxon>Pezizomycotina</taxon>
        <taxon>Leotiomycetes</taxon>
        <taxon>Helotiales</taxon>
        <taxon>Helotiaceae</taxon>
        <taxon>Hymenoscyphus</taxon>
    </lineage>
</organism>
<gene>
    <name evidence="3" type="ORF">HYALB_00014000</name>
</gene>
<dbReference type="Pfam" id="PF22942">
    <property type="entry name" value="DUF7025"/>
    <property type="match status" value="1"/>
</dbReference>
<evidence type="ECO:0000313" key="4">
    <source>
        <dbReference type="Proteomes" id="UP000701801"/>
    </source>
</evidence>
<dbReference type="InterPro" id="IPR003593">
    <property type="entry name" value="AAA+_ATPase"/>
</dbReference>
<feature type="region of interest" description="Disordered" evidence="1">
    <location>
        <begin position="1"/>
        <end position="30"/>
    </location>
</feature>
<protein>
    <recommendedName>
        <fullName evidence="2">AAA+ ATPase domain-containing protein</fullName>
    </recommendedName>
</protein>
<dbReference type="SUPFAM" id="SSF52540">
    <property type="entry name" value="P-loop containing nucleoside triphosphate hydrolases"/>
    <property type="match status" value="1"/>
</dbReference>
<dbReference type="GO" id="GO:0016887">
    <property type="term" value="F:ATP hydrolysis activity"/>
    <property type="evidence" value="ECO:0007669"/>
    <property type="project" value="InterPro"/>
</dbReference>
<dbReference type="GO" id="GO:0005524">
    <property type="term" value="F:ATP binding"/>
    <property type="evidence" value="ECO:0007669"/>
    <property type="project" value="InterPro"/>
</dbReference>
<dbReference type="EMBL" id="CAJVRM010000527">
    <property type="protein sequence ID" value="CAG8981848.1"/>
    <property type="molecule type" value="Genomic_DNA"/>
</dbReference>
<sequence>MAPADMIHTGPPLSAAQPATPPSSPNQLSPVTLNNVQQFIDMVKEVVVREIASTAPASKIECPDHQTSTQPITIQDLEKLFLKLIDTKSDSATEISQAPQPNSSQPKAVAQASLLAFKEVNEVWDIKAYKYTVVESPKPKEISGLGQYVFVVRGRVDKKSEQTTYYIDINSLTLRDALRNVLHDVAGISIKEEKLSVERNILYNFLPEIESCRNWNEIDPLDQTSHEHIQLLIDYIKSSYADTTQRLNVLLGSKEITYDLLWVLFKPNTLVYTTCEGTKKPRCIRYESGEAETTPNGLEYFHIKGNYVEFDGKVLGKVPVQTAILSFRGSKSISTLEAFPLLHHLTRETVQEELTECGRKFCSLVGVSHREYKGRAFQMEKGKAVEISVNSRIIVDPAMFQEVNPNYARPSVFKRSGSIDIWELMLNDDPSTQLDESTLKKSVDLDRLDAEDLLICSPTVLGFSLEDHLWLEFAVANISDISWNESIFNQLAIPPKSKTLIQALTTEHLMQEKICIFDDFVKGKGRGLNILLYGPPGVGKTMTAEALSELLRKALFTVSAANLSHDPATLDKQLAEIFELASHWNALLLLDEADAFLRQRSENHQHNTLVAVFLRKLEYFQGIMLLTTNRVRDFDHAIQSRIHIGISYQPLGYNTRKMIWDNFLTKTEGVVISYSAKELEHLATQNLNGRQWKPKKVRLIIDVSPQIKNTVRAANALANHSKTSLSITHIQTVLDIGKVFENDFKGTGRTDNMGAYF</sequence>